<organism evidence="2 3">
    <name type="scientific">Mytilus galloprovincialis</name>
    <name type="common">Mediterranean mussel</name>
    <dbReference type="NCBI Taxonomy" id="29158"/>
    <lineage>
        <taxon>Eukaryota</taxon>
        <taxon>Metazoa</taxon>
        <taxon>Spiralia</taxon>
        <taxon>Lophotrochozoa</taxon>
        <taxon>Mollusca</taxon>
        <taxon>Bivalvia</taxon>
        <taxon>Autobranchia</taxon>
        <taxon>Pteriomorphia</taxon>
        <taxon>Mytilida</taxon>
        <taxon>Mytiloidea</taxon>
        <taxon>Mytilidae</taxon>
        <taxon>Mytilinae</taxon>
        <taxon>Mytilus</taxon>
    </lineage>
</organism>
<dbReference type="OrthoDB" id="6143207at2759"/>
<evidence type="ECO:0000256" key="1">
    <source>
        <dbReference type="SAM" id="MobiDB-lite"/>
    </source>
</evidence>
<evidence type="ECO:0000313" key="3">
    <source>
        <dbReference type="Proteomes" id="UP000596742"/>
    </source>
</evidence>
<gene>
    <name evidence="2" type="ORF">MGAL_10B006257</name>
</gene>
<comment type="caution">
    <text evidence="2">The sequence shown here is derived from an EMBL/GenBank/DDBJ whole genome shotgun (WGS) entry which is preliminary data.</text>
</comment>
<feature type="region of interest" description="Disordered" evidence="1">
    <location>
        <begin position="108"/>
        <end position="138"/>
    </location>
</feature>
<feature type="region of interest" description="Disordered" evidence="1">
    <location>
        <begin position="29"/>
        <end position="79"/>
    </location>
</feature>
<accession>A0A8B6G2E1</accession>
<feature type="compositionally biased region" description="Basic and acidic residues" evidence="1">
    <location>
        <begin position="44"/>
        <end position="56"/>
    </location>
</feature>
<evidence type="ECO:0000313" key="2">
    <source>
        <dbReference type="EMBL" id="VDI57654.1"/>
    </source>
</evidence>
<dbReference type="EMBL" id="UYJE01007763">
    <property type="protein sequence ID" value="VDI57654.1"/>
    <property type="molecule type" value="Genomic_DNA"/>
</dbReference>
<dbReference type="AlphaFoldDB" id="A0A8B6G2E1"/>
<proteinExistence type="predicted"/>
<protein>
    <submittedName>
        <fullName evidence="2">Uncharacterized protein</fullName>
    </submittedName>
</protein>
<feature type="compositionally biased region" description="Basic and acidic residues" evidence="1">
    <location>
        <begin position="120"/>
        <end position="134"/>
    </location>
</feature>
<reference evidence="2" key="1">
    <citation type="submission" date="2018-11" db="EMBL/GenBank/DDBJ databases">
        <authorList>
            <person name="Alioto T."/>
            <person name="Alioto T."/>
        </authorList>
    </citation>
    <scope>NUCLEOTIDE SEQUENCE</scope>
</reference>
<sequence length="334" mass="37120">MDASNVTTCSEDNAIQKVQSEGIVVTNTLGKRRRATSSSLTDDSVIKKIKTDCDKPDSDEERDDENVSKPVKTSPTNETGIQITKTEYDKPETSLRDINHAENIPQPVTISPSLINEPGLDIKKTNSDCDKPETEGENAEENILLPMKRREEAIKCPKLYRLLHDNEDISKGLSAKSVNARKDVATHVATGSNRGYSSQYISTCASLYKAESFRSLKLNSRYKWGMKHIAEIDVASLPENVAIIDLTTNILRKKYETTDKEVNEKLHKFAESHQEVLLVGTVPTSCLKLIEFTGVVPDSDNSCSDSDDFGFRCFKETGSVAYFLDKINAGNFLD</sequence>
<dbReference type="Proteomes" id="UP000596742">
    <property type="component" value="Unassembled WGS sequence"/>
</dbReference>
<name>A0A8B6G2E1_MYTGA</name>
<keyword evidence="3" id="KW-1185">Reference proteome</keyword>